<dbReference type="GO" id="GO:0000166">
    <property type="term" value="F:nucleotide binding"/>
    <property type="evidence" value="ECO:0007669"/>
    <property type="project" value="UniProtKB-KW"/>
</dbReference>
<evidence type="ECO:0000256" key="9">
    <source>
        <dbReference type="SAM" id="Phobius"/>
    </source>
</evidence>
<dbReference type="Pfam" id="PF07696">
    <property type="entry name" value="7TMR-DISMED2"/>
    <property type="match status" value="1"/>
</dbReference>
<feature type="transmembrane region" description="Helical" evidence="9">
    <location>
        <begin position="317"/>
        <end position="337"/>
    </location>
</feature>
<evidence type="ECO:0000256" key="4">
    <source>
        <dbReference type="ARBA" id="ARBA00022989"/>
    </source>
</evidence>
<feature type="transmembrane region" description="Helical" evidence="9">
    <location>
        <begin position="293"/>
        <end position="311"/>
    </location>
</feature>
<dbReference type="InterPro" id="IPR029787">
    <property type="entry name" value="Nucleotide_cyclase"/>
</dbReference>
<feature type="transmembrane region" description="Helical" evidence="9">
    <location>
        <begin position="226"/>
        <end position="251"/>
    </location>
</feature>
<keyword evidence="5 9" id="KW-0472">Membrane</keyword>
<feature type="coiled-coil region" evidence="8">
    <location>
        <begin position="408"/>
        <end position="461"/>
    </location>
</feature>
<proteinExistence type="inferred from homology"/>
<evidence type="ECO:0000256" key="6">
    <source>
        <dbReference type="ARBA" id="ARBA00023239"/>
    </source>
</evidence>
<evidence type="ECO:0000256" key="1">
    <source>
        <dbReference type="ARBA" id="ARBA00004370"/>
    </source>
</evidence>
<keyword evidence="2 9" id="KW-0812">Transmembrane</keyword>
<dbReference type="PANTHER" id="PTHR11920:SF335">
    <property type="entry name" value="GUANYLATE CYCLASE"/>
    <property type="match status" value="1"/>
</dbReference>
<sequence length="681" mass="77936">MQKAIISYYPQYQKMRQHYRFFFLLFFLCAACGAKSQSVITLTDSTDDLWIGKAVYYLEDAAAQLSFDEIVKDSVNRLFLKLDQDAPNFGNVETTIWNKFYVVNKSSRKWVLSVLNYDIDTLVFHYKDSLNNVQKIVAGSSRPLSSRKYKTPYYTFDLPANIDDTAVFYLKVQTYIFQYPMVVSSQEKYIEDLHINNLLKGLYYGFVILIIIYNLILFVSLKDRNYLYYIIYIFFTALLMAEHAGVIALVWGDKFHFLWNRGPLILSLAAIFFLLFSKSFLETKRFTPRAHAVINYGFIPLLCLSILFNLLNENLYASVINQVIGFGLLLFMCINAFTIYKRGFYSARFYILACGFYFIGVTIFILKTFAVIPYNLFTSNAMEMGSAIEMMLFSVSMADRITTFKKEKAKAQKELIQSLKENERLITEQNKVLEIKVDERTKALQQTLSALEISQNELQQKNLVITKEKERSDHLLLNILPYETAQELKETGTAVARFYDNVTVMFTDFKDFTSITEHMQPTELVTELDHCFRAFDGIIDKYDIEKIKTIGDSYMAAAGLPVPDDAGATKIIKAAIELQVFMHQHNEMRISGGLKPFEIRIGVHTGSVIAGIVGSKKFAYDIWGDTVNTASRMESSGVPGKINISEATYALIKDNFNCVYRGKIAAKSKGEIDMYFVEGAL</sequence>
<organism evidence="11 12">
    <name type="scientific">Panacibacter microcysteis</name>
    <dbReference type="NCBI Taxonomy" id="2793269"/>
    <lineage>
        <taxon>Bacteria</taxon>
        <taxon>Pseudomonadati</taxon>
        <taxon>Bacteroidota</taxon>
        <taxon>Chitinophagia</taxon>
        <taxon>Chitinophagales</taxon>
        <taxon>Chitinophagaceae</taxon>
        <taxon>Panacibacter</taxon>
    </lineage>
</organism>
<dbReference type="PANTHER" id="PTHR11920">
    <property type="entry name" value="GUANYLYL CYCLASE"/>
    <property type="match status" value="1"/>
</dbReference>
<evidence type="ECO:0000256" key="3">
    <source>
        <dbReference type="ARBA" id="ARBA00022741"/>
    </source>
</evidence>
<comment type="subcellular location">
    <subcellularLocation>
        <location evidence="1">Membrane</location>
    </subcellularLocation>
</comment>
<feature type="transmembrane region" description="Helical" evidence="9">
    <location>
        <begin position="201"/>
        <end position="219"/>
    </location>
</feature>
<dbReference type="Pfam" id="PF00211">
    <property type="entry name" value="Guanylate_cyc"/>
    <property type="match status" value="1"/>
</dbReference>
<reference evidence="11" key="1">
    <citation type="submission" date="2020-11" db="EMBL/GenBank/DDBJ databases">
        <title>Bacterial whole genome sequence for Panacibacter sp. DH6.</title>
        <authorList>
            <person name="Le V."/>
            <person name="Ko S."/>
            <person name="Ahn C.-Y."/>
            <person name="Oh H.-M."/>
        </authorList>
    </citation>
    <scope>NUCLEOTIDE SEQUENCE</scope>
    <source>
        <strain evidence="11">DH6</strain>
    </source>
</reference>
<dbReference type="InterPro" id="IPR050401">
    <property type="entry name" value="Cyclic_nucleotide_synthase"/>
</dbReference>
<protein>
    <recommendedName>
        <fullName evidence="10">Guanylate cyclase domain-containing protein</fullName>
    </recommendedName>
</protein>
<keyword evidence="6 7" id="KW-0456">Lyase</keyword>
<dbReference type="Proteomes" id="UP000628448">
    <property type="component" value="Unassembled WGS sequence"/>
</dbReference>
<dbReference type="Pfam" id="PF07695">
    <property type="entry name" value="7TMR-DISM_7TM"/>
    <property type="match status" value="1"/>
</dbReference>
<dbReference type="SUPFAM" id="SSF55073">
    <property type="entry name" value="Nucleotide cyclase"/>
    <property type="match status" value="1"/>
</dbReference>
<keyword evidence="3" id="KW-0547">Nucleotide-binding</keyword>
<evidence type="ECO:0000256" key="8">
    <source>
        <dbReference type="SAM" id="Coils"/>
    </source>
</evidence>
<dbReference type="InterPro" id="IPR001054">
    <property type="entry name" value="A/G_cyclase"/>
</dbReference>
<dbReference type="Gene3D" id="3.30.70.1230">
    <property type="entry name" value="Nucleotide cyclase"/>
    <property type="match status" value="1"/>
</dbReference>
<evidence type="ECO:0000256" key="7">
    <source>
        <dbReference type="RuleBase" id="RU000405"/>
    </source>
</evidence>
<evidence type="ECO:0000259" key="10">
    <source>
        <dbReference type="PROSITE" id="PS50125"/>
    </source>
</evidence>
<keyword evidence="4 9" id="KW-1133">Transmembrane helix</keyword>
<feature type="domain" description="Guanylate cyclase" evidence="10">
    <location>
        <begin position="503"/>
        <end position="634"/>
    </location>
</feature>
<keyword evidence="12" id="KW-1185">Reference proteome</keyword>
<gene>
    <name evidence="11" type="ORF">I5907_08525</name>
</gene>
<dbReference type="GO" id="GO:0016020">
    <property type="term" value="C:membrane"/>
    <property type="evidence" value="ECO:0007669"/>
    <property type="project" value="UniProtKB-SubCell"/>
</dbReference>
<evidence type="ECO:0000313" key="12">
    <source>
        <dbReference type="Proteomes" id="UP000628448"/>
    </source>
</evidence>
<dbReference type="RefSeq" id="WP_196990290.1">
    <property type="nucleotide sequence ID" value="NZ_JADWYR010000001.1"/>
</dbReference>
<dbReference type="InterPro" id="IPR011622">
    <property type="entry name" value="7TMR_DISM_rcpt_extracell_dom2"/>
</dbReference>
<dbReference type="InterPro" id="IPR011623">
    <property type="entry name" value="7TMR_DISM_rcpt_extracell_dom1"/>
</dbReference>
<dbReference type="Gene3D" id="2.60.40.2380">
    <property type="match status" value="1"/>
</dbReference>
<keyword evidence="8" id="KW-0175">Coiled coil</keyword>
<evidence type="ECO:0000313" key="11">
    <source>
        <dbReference type="EMBL" id="MBG9376278.1"/>
    </source>
</evidence>
<feature type="transmembrane region" description="Helical" evidence="9">
    <location>
        <begin position="349"/>
        <end position="372"/>
    </location>
</feature>
<dbReference type="PROSITE" id="PS00452">
    <property type="entry name" value="GUANYLATE_CYCLASE_1"/>
    <property type="match status" value="1"/>
</dbReference>
<comment type="similarity">
    <text evidence="7">Belongs to the adenylyl cyclase class-4/guanylyl cyclase family.</text>
</comment>
<dbReference type="SMART" id="SM00044">
    <property type="entry name" value="CYCc"/>
    <property type="match status" value="1"/>
</dbReference>
<dbReference type="GO" id="GO:0004016">
    <property type="term" value="F:adenylate cyclase activity"/>
    <property type="evidence" value="ECO:0007669"/>
    <property type="project" value="UniProtKB-ARBA"/>
</dbReference>
<comment type="caution">
    <text evidence="11">The sequence shown here is derived from an EMBL/GenBank/DDBJ whole genome shotgun (WGS) entry which is preliminary data.</text>
</comment>
<dbReference type="GO" id="GO:0035556">
    <property type="term" value="P:intracellular signal transduction"/>
    <property type="evidence" value="ECO:0007669"/>
    <property type="project" value="InterPro"/>
</dbReference>
<dbReference type="EMBL" id="JADWYR010000001">
    <property type="protein sequence ID" value="MBG9376278.1"/>
    <property type="molecule type" value="Genomic_DNA"/>
</dbReference>
<dbReference type="AlphaFoldDB" id="A0A931E3A3"/>
<dbReference type="GO" id="GO:0009190">
    <property type="term" value="P:cyclic nucleotide biosynthetic process"/>
    <property type="evidence" value="ECO:0007669"/>
    <property type="project" value="InterPro"/>
</dbReference>
<feature type="transmembrane region" description="Helical" evidence="9">
    <location>
        <begin position="263"/>
        <end position="281"/>
    </location>
</feature>
<evidence type="ECO:0000256" key="2">
    <source>
        <dbReference type="ARBA" id="ARBA00022692"/>
    </source>
</evidence>
<dbReference type="PROSITE" id="PS50125">
    <property type="entry name" value="GUANYLATE_CYCLASE_2"/>
    <property type="match status" value="1"/>
</dbReference>
<name>A0A931E3A3_9BACT</name>
<evidence type="ECO:0000256" key="5">
    <source>
        <dbReference type="ARBA" id="ARBA00023136"/>
    </source>
</evidence>
<accession>A0A931E3A3</accession>
<dbReference type="CDD" id="cd07302">
    <property type="entry name" value="CHD"/>
    <property type="match status" value="1"/>
</dbReference>
<dbReference type="InterPro" id="IPR018297">
    <property type="entry name" value="A/G_cyclase_CS"/>
</dbReference>